<keyword evidence="1" id="KW-0472">Membrane</keyword>
<keyword evidence="1" id="KW-1133">Transmembrane helix</keyword>
<keyword evidence="1" id="KW-0812">Transmembrane</keyword>
<name>A0A9R0U8Y0_AMYMS</name>
<dbReference type="Proteomes" id="UP000006138">
    <property type="component" value="Chromosome"/>
</dbReference>
<evidence type="ECO:0000313" key="2">
    <source>
        <dbReference type="EMBL" id="AEK42249.1"/>
    </source>
</evidence>
<evidence type="ECO:0008006" key="4">
    <source>
        <dbReference type="Google" id="ProtNLM"/>
    </source>
</evidence>
<dbReference type="EMBL" id="CP002896">
    <property type="protein sequence ID" value="AEK42249.1"/>
    <property type="molecule type" value="Genomic_DNA"/>
</dbReference>
<reference evidence="2 3" key="1">
    <citation type="journal article" date="2011" name="J. Bacteriol.">
        <title>Whole genome sequence of the rifamycin B-producing strain Amycolatopsis mediterranei S699.</title>
        <authorList>
            <person name="Verma M."/>
            <person name="Kaur J."/>
            <person name="Kumar M."/>
            <person name="Kumari K."/>
            <person name="Saxena A."/>
            <person name="Anand S."/>
            <person name="Nigam A."/>
            <person name="Ravi V."/>
            <person name="Raghuvanshi S."/>
            <person name="Khurana P."/>
            <person name="Tyagi A.K."/>
            <person name="Khurana J.P."/>
            <person name="Lal R."/>
        </authorList>
    </citation>
    <scope>NUCLEOTIDE SEQUENCE [LARGE SCALE GENOMIC DNA]</scope>
    <source>
        <strain evidence="2 3">S699</strain>
    </source>
</reference>
<proteinExistence type="predicted"/>
<evidence type="ECO:0000313" key="3">
    <source>
        <dbReference type="Proteomes" id="UP000006138"/>
    </source>
</evidence>
<dbReference type="GeneID" id="92877385"/>
<keyword evidence="3" id="KW-1185">Reference proteome</keyword>
<accession>A0A9R0U8Y0</accession>
<protein>
    <recommendedName>
        <fullName evidence="4">LPXTG cell wall anchor domain-containing protein</fullName>
    </recommendedName>
</protein>
<dbReference type="AlphaFoldDB" id="A0A9R0U8Y0"/>
<organism evidence="2 3">
    <name type="scientific">Amycolatopsis mediterranei (strain S699)</name>
    <name type="common">Nocardia mediterranei</name>
    <dbReference type="NCBI Taxonomy" id="713604"/>
    <lineage>
        <taxon>Bacteria</taxon>
        <taxon>Bacillati</taxon>
        <taxon>Actinomycetota</taxon>
        <taxon>Actinomycetes</taxon>
        <taxon>Pseudonocardiales</taxon>
        <taxon>Pseudonocardiaceae</taxon>
        <taxon>Amycolatopsis</taxon>
    </lineage>
</organism>
<dbReference type="KEGG" id="amn:RAM_18815"/>
<sequence>MLIGSLLAAAGLFTGVPIAVWLTVAVLAVVGVVAFRIRRRRRR</sequence>
<dbReference type="RefSeq" id="WP_014467006.1">
    <property type="nucleotide sequence ID" value="NC_017186.1"/>
</dbReference>
<evidence type="ECO:0000256" key="1">
    <source>
        <dbReference type="SAM" id="Phobius"/>
    </source>
</evidence>
<gene>
    <name evidence="2" type="ordered locus">RAM_18815</name>
</gene>
<feature type="transmembrane region" description="Helical" evidence="1">
    <location>
        <begin position="6"/>
        <end position="35"/>
    </location>
</feature>